<name>A0A0L6VK36_9BASI</name>
<organism evidence="1 2">
    <name type="scientific">Puccinia sorghi</name>
    <dbReference type="NCBI Taxonomy" id="27349"/>
    <lineage>
        <taxon>Eukaryota</taxon>
        <taxon>Fungi</taxon>
        <taxon>Dikarya</taxon>
        <taxon>Basidiomycota</taxon>
        <taxon>Pucciniomycotina</taxon>
        <taxon>Pucciniomycetes</taxon>
        <taxon>Pucciniales</taxon>
        <taxon>Pucciniaceae</taxon>
        <taxon>Puccinia</taxon>
    </lineage>
</organism>
<feature type="non-terminal residue" evidence="1">
    <location>
        <position position="1"/>
    </location>
</feature>
<evidence type="ECO:0000313" key="2">
    <source>
        <dbReference type="Proteomes" id="UP000037035"/>
    </source>
</evidence>
<comment type="caution">
    <text evidence="1">The sequence shown here is derived from an EMBL/GenBank/DDBJ whole genome shotgun (WGS) entry which is preliminary data.</text>
</comment>
<dbReference type="EMBL" id="LAVV01004993">
    <property type="protein sequence ID" value="KNZ61128.1"/>
    <property type="molecule type" value="Genomic_DNA"/>
</dbReference>
<dbReference type="AlphaFoldDB" id="A0A0L6VK36"/>
<keyword evidence="2" id="KW-1185">Reference proteome</keyword>
<gene>
    <name evidence="1" type="ORF">VP01_14495g1</name>
</gene>
<dbReference type="Proteomes" id="UP000037035">
    <property type="component" value="Unassembled WGS sequence"/>
</dbReference>
<dbReference type="STRING" id="27349.A0A0L6VK36"/>
<accession>A0A0L6VK36</accession>
<sequence length="80" mass="9273">CHTQKIWVWSHFKINHTMNKIKCLTPNKKKGSKPCGIHLTQDTTGSTKLMSEHLKWVHHIQPPGLEKTNQLLLPNLLKQQ</sequence>
<reference evidence="1 2" key="1">
    <citation type="submission" date="2015-08" db="EMBL/GenBank/DDBJ databases">
        <title>Next Generation Sequencing and Analysis of the Genome of Puccinia sorghi L Schw, the Causal Agent of Maize Common Rust.</title>
        <authorList>
            <person name="Rochi L."/>
            <person name="Burguener G."/>
            <person name="Darino M."/>
            <person name="Turjanski A."/>
            <person name="Kreff E."/>
            <person name="Dieguez M.J."/>
            <person name="Sacco F."/>
        </authorList>
    </citation>
    <scope>NUCLEOTIDE SEQUENCE [LARGE SCALE GENOMIC DNA]</scope>
    <source>
        <strain evidence="1 2">RO10H11247</strain>
    </source>
</reference>
<evidence type="ECO:0000313" key="1">
    <source>
        <dbReference type="EMBL" id="KNZ61128.1"/>
    </source>
</evidence>
<proteinExistence type="predicted"/>
<protein>
    <submittedName>
        <fullName evidence="1">Uncharacterized protein</fullName>
    </submittedName>
</protein>
<dbReference type="VEuPathDB" id="FungiDB:VP01_14495g1"/>